<keyword evidence="10" id="KW-0325">Glycoprotein</keyword>
<dbReference type="FunFam" id="2.60.40.60:FF:000020">
    <property type="entry name" value="Dachsous cadherin-related 1b"/>
    <property type="match status" value="3"/>
</dbReference>
<feature type="domain" description="Cadherin" evidence="12">
    <location>
        <begin position="12"/>
        <end position="70"/>
    </location>
</feature>
<dbReference type="PROSITE" id="PS00232">
    <property type="entry name" value="CADHERIN_1"/>
    <property type="match status" value="3"/>
</dbReference>
<keyword evidence="13" id="KW-1185">Reference proteome</keyword>
<dbReference type="Proteomes" id="UP000001554">
    <property type="component" value="Chromosome 1"/>
</dbReference>
<evidence type="ECO:0000256" key="2">
    <source>
        <dbReference type="ARBA" id="ARBA00022536"/>
    </source>
</evidence>
<feature type="domain" description="Cadherin" evidence="12">
    <location>
        <begin position="407"/>
        <end position="509"/>
    </location>
</feature>
<keyword evidence="2" id="KW-0245">EGF-like domain</keyword>
<feature type="domain" description="Cadherin" evidence="12">
    <location>
        <begin position="620"/>
        <end position="694"/>
    </location>
</feature>
<dbReference type="InterPro" id="IPR015919">
    <property type="entry name" value="Cadherin-like_sf"/>
</dbReference>
<keyword evidence="3" id="KW-0812">Transmembrane</keyword>
<evidence type="ECO:0000256" key="1">
    <source>
        <dbReference type="ARBA" id="ARBA00004167"/>
    </source>
</evidence>
<dbReference type="GO" id="GO:0005509">
    <property type="term" value="F:calcium ion binding"/>
    <property type="evidence" value="ECO:0007669"/>
    <property type="project" value="UniProtKB-UniRule"/>
</dbReference>
<dbReference type="RefSeq" id="XP_035695661.1">
    <property type="nucleotide sequence ID" value="XM_035839768.1"/>
</dbReference>
<feature type="domain" description="Cadherin" evidence="12">
    <location>
        <begin position="291"/>
        <end position="393"/>
    </location>
</feature>
<dbReference type="PROSITE" id="PS50268">
    <property type="entry name" value="CADHERIN_2"/>
    <property type="match status" value="7"/>
</dbReference>
<reference evidence="14" key="2">
    <citation type="submission" date="2025-08" db="UniProtKB">
        <authorList>
            <consortium name="RefSeq"/>
        </authorList>
    </citation>
    <scope>IDENTIFICATION</scope>
    <source>
        <strain evidence="14">S238N-H82</strain>
        <tissue evidence="14">Testes</tissue>
    </source>
</reference>
<evidence type="ECO:0000256" key="3">
    <source>
        <dbReference type="ARBA" id="ARBA00022692"/>
    </source>
</evidence>
<dbReference type="CDD" id="cd11304">
    <property type="entry name" value="Cadherin_repeat"/>
    <property type="match status" value="7"/>
</dbReference>
<dbReference type="OrthoDB" id="6252479at2759"/>
<keyword evidence="6 11" id="KW-0106">Calcium</keyword>
<evidence type="ECO:0000256" key="10">
    <source>
        <dbReference type="ARBA" id="ARBA00023180"/>
    </source>
</evidence>
<evidence type="ECO:0000256" key="9">
    <source>
        <dbReference type="ARBA" id="ARBA00023157"/>
    </source>
</evidence>
<dbReference type="FunFam" id="2.60.40.60:FF:000454">
    <property type="entry name" value="Si:dkey-30k22.7"/>
    <property type="match status" value="1"/>
</dbReference>
<evidence type="ECO:0000256" key="7">
    <source>
        <dbReference type="ARBA" id="ARBA00022989"/>
    </source>
</evidence>
<dbReference type="InterPro" id="IPR002126">
    <property type="entry name" value="Cadherin-like_dom"/>
</dbReference>
<proteinExistence type="predicted"/>
<dbReference type="KEGG" id="bfo:118429256"/>
<evidence type="ECO:0000256" key="5">
    <source>
        <dbReference type="ARBA" id="ARBA00022737"/>
    </source>
</evidence>
<evidence type="ECO:0000313" key="14">
    <source>
        <dbReference type="RefSeq" id="XP_035695661.1"/>
    </source>
</evidence>
<name>A0A9J7N918_BRAFL</name>
<dbReference type="InterPro" id="IPR020894">
    <property type="entry name" value="Cadherin_CS"/>
</dbReference>
<dbReference type="Pfam" id="PF00028">
    <property type="entry name" value="Cadherin"/>
    <property type="match status" value="5"/>
</dbReference>
<evidence type="ECO:0000256" key="4">
    <source>
        <dbReference type="ARBA" id="ARBA00022729"/>
    </source>
</evidence>
<evidence type="ECO:0000256" key="8">
    <source>
        <dbReference type="ARBA" id="ARBA00023136"/>
    </source>
</evidence>
<keyword evidence="4" id="KW-0732">Signal</keyword>
<dbReference type="PANTHER" id="PTHR24028:SF328">
    <property type="entry name" value="CADHERIN-3"/>
    <property type="match status" value="1"/>
</dbReference>
<dbReference type="GeneID" id="118429256"/>
<feature type="domain" description="Cadherin" evidence="12">
    <location>
        <begin position="185"/>
        <end position="290"/>
    </location>
</feature>
<dbReference type="GO" id="GO:0005886">
    <property type="term" value="C:plasma membrane"/>
    <property type="evidence" value="ECO:0007669"/>
    <property type="project" value="InterPro"/>
</dbReference>
<keyword evidence="9" id="KW-1015">Disulfide bond</keyword>
<sequence length="733" mass="79730">MVYSFGNTVSSFDLDSTTGEITTAEPLDRETKDSHYIVVSASDPESGIFSSVVAEITVHVGDINDNSPVLSQTEYQGRVPEHADEGQLVVLNDIGIVATDADIGDNGRITFELHCCHDLFQIDPETAEIRTADNSSFLDRETVPVYDLIVIARDNPTNTTLHRESSATVTIDLMDINDNRPIFQNGSQLTVSIPEDEGRGFSVATITAADADSGSNSRIFYTINSGSDGKFTISPTSGVLSLASELDREVKSMYQISISASDGGSPSLTSEDAFLAHVTVLDVNDNKPEFLQNIYYITIDEESGIGKIVANVTAWDADEGLNAQVRYTMFNCAPQFSIDNTTGSLYVQSRLDYDNTAVLRSYSCDISATDGKYTSTALVQVEVRDINDNSPEFGTQDGYSTQLLYNENQDFPAIVAAIDATDTDSGSNGDITFSIYNSSCSESVTANFTVDESTGIIRLHGIIVIGQPFPSWCDMTVVATDRGVPSLSSSTTVSVEISKPTDVTSKVTFGDTAFDGFVVENINTVQNIVQVNATAVGTGDCEAILQYEFASWQTEDFEFTIDNTTGDVSSRNVTFDRELKATYAFAVIAANNCTGDSKRFDYTSVIVHVNDTNDEQPAFSRPEYSLQVEEGMLSGLVVGRVTAEDRDEGSNGAITYSISGDGGEYFAIDDSGTITTKEPLDRENITQYQISVMVRTTPCSISVYRTFREDMYVYHTIYIECNMVYSVSPEVPA</sequence>
<evidence type="ECO:0000313" key="13">
    <source>
        <dbReference type="Proteomes" id="UP000001554"/>
    </source>
</evidence>
<dbReference type="FunFam" id="2.60.40.60:FF:000058">
    <property type="entry name" value="FAT atypical cadherin 3"/>
    <property type="match status" value="1"/>
</dbReference>
<gene>
    <name evidence="14" type="primary">LOC118429256</name>
</gene>
<dbReference type="OMA" id="IYYITID"/>
<dbReference type="SUPFAM" id="SSF49313">
    <property type="entry name" value="Cadherin-like"/>
    <property type="match status" value="7"/>
</dbReference>
<dbReference type="Gene3D" id="2.60.40.60">
    <property type="entry name" value="Cadherins"/>
    <property type="match status" value="7"/>
</dbReference>
<keyword evidence="8" id="KW-0472">Membrane</keyword>
<dbReference type="InterPro" id="IPR050174">
    <property type="entry name" value="Protocadherin/Cadherin-CA"/>
</dbReference>
<keyword evidence="5" id="KW-0677">Repeat</keyword>
<comment type="subcellular location">
    <subcellularLocation>
        <location evidence="1">Membrane</location>
        <topology evidence="1">Single-pass membrane protein</topology>
    </subcellularLocation>
</comment>
<dbReference type="PANTHER" id="PTHR24028">
    <property type="entry name" value="CADHERIN-87A"/>
    <property type="match status" value="1"/>
</dbReference>
<dbReference type="GO" id="GO:0007156">
    <property type="term" value="P:homophilic cell adhesion via plasma membrane adhesion molecules"/>
    <property type="evidence" value="ECO:0007669"/>
    <property type="project" value="InterPro"/>
</dbReference>
<dbReference type="SMART" id="SM00112">
    <property type="entry name" value="CA"/>
    <property type="match status" value="7"/>
</dbReference>
<feature type="domain" description="Cadherin" evidence="12">
    <location>
        <begin position="71"/>
        <end position="183"/>
    </location>
</feature>
<reference evidence="13" key="1">
    <citation type="journal article" date="2020" name="Nat. Ecol. Evol.">
        <title>Deeply conserved synteny resolves early events in vertebrate evolution.</title>
        <authorList>
            <person name="Simakov O."/>
            <person name="Marletaz F."/>
            <person name="Yue J.X."/>
            <person name="O'Connell B."/>
            <person name="Jenkins J."/>
            <person name="Brandt A."/>
            <person name="Calef R."/>
            <person name="Tung C.H."/>
            <person name="Huang T.K."/>
            <person name="Schmutz J."/>
            <person name="Satoh N."/>
            <person name="Yu J.K."/>
            <person name="Putnam N.H."/>
            <person name="Green R.E."/>
            <person name="Rokhsar D.S."/>
        </authorList>
    </citation>
    <scope>NUCLEOTIDE SEQUENCE [LARGE SCALE GENOMIC DNA]</scope>
    <source>
        <strain evidence="13">S238N-H82</strain>
    </source>
</reference>
<organism evidence="13 14">
    <name type="scientific">Branchiostoma floridae</name>
    <name type="common">Florida lancelet</name>
    <name type="synonym">Amphioxus</name>
    <dbReference type="NCBI Taxonomy" id="7739"/>
    <lineage>
        <taxon>Eukaryota</taxon>
        <taxon>Metazoa</taxon>
        <taxon>Chordata</taxon>
        <taxon>Cephalochordata</taxon>
        <taxon>Leptocardii</taxon>
        <taxon>Amphioxiformes</taxon>
        <taxon>Branchiostomatidae</taxon>
        <taxon>Branchiostoma</taxon>
    </lineage>
</organism>
<accession>A0A9J7N918</accession>
<feature type="domain" description="Cadherin" evidence="12">
    <location>
        <begin position="510"/>
        <end position="619"/>
    </location>
</feature>
<evidence type="ECO:0000256" key="11">
    <source>
        <dbReference type="PROSITE-ProRule" id="PRU00043"/>
    </source>
</evidence>
<dbReference type="PRINTS" id="PR00205">
    <property type="entry name" value="CADHERIN"/>
</dbReference>
<dbReference type="AlphaFoldDB" id="A0A9J7N918"/>
<protein>
    <submittedName>
        <fullName evidence="14">Cadherin EGF LAG seven-pass G-type receptor 1-like</fullName>
    </submittedName>
</protein>
<evidence type="ECO:0000259" key="12">
    <source>
        <dbReference type="PROSITE" id="PS50268"/>
    </source>
</evidence>
<evidence type="ECO:0000256" key="6">
    <source>
        <dbReference type="ARBA" id="ARBA00022837"/>
    </source>
</evidence>
<keyword evidence="7" id="KW-1133">Transmembrane helix</keyword>